<dbReference type="RefSeq" id="WP_073119020.1">
    <property type="nucleotide sequence ID" value="NZ_BMEN01000002.1"/>
</dbReference>
<dbReference type="STRING" id="1195760.SAMN05444281_1051"/>
<organism evidence="1 2">
    <name type="scientific">Wenyingzhuangia marina</name>
    <dbReference type="NCBI Taxonomy" id="1195760"/>
    <lineage>
        <taxon>Bacteria</taxon>
        <taxon>Pseudomonadati</taxon>
        <taxon>Bacteroidota</taxon>
        <taxon>Flavobacteriia</taxon>
        <taxon>Flavobacteriales</taxon>
        <taxon>Flavobacteriaceae</taxon>
        <taxon>Wenyingzhuangia</taxon>
    </lineage>
</organism>
<name>A0A1M5U5I3_9FLAO</name>
<protein>
    <submittedName>
        <fullName evidence="1">Uncharacterized protein</fullName>
    </submittedName>
</protein>
<evidence type="ECO:0000313" key="2">
    <source>
        <dbReference type="Proteomes" id="UP000184109"/>
    </source>
</evidence>
<gene>
    <name evidence="1" type="ORF">SAMN05444281_1051</name>
</gene>
<accession>A0A1M5U5I3</accession>
<proteinExistence type="predicted"/>
<evidence type="ECO:0000313" key="1">
    <source>
        <dbReference type="EMBL" id="SHH58345.1"/>
    </source>
</evidence>
<sequence>MTQKEFLAQNVYNTQPTYTVENDPDTLYFSEEGFSEILNKAEHYGIAIYDIKSALNGEAGTSAHHETFKKKATDPTWYKGVFKTLKNKQKGFLYAATYKVSKKLLNR</sequence>
<dbReference type="AlphaFoldDB" id="A0A1M5U5I3"/>
<reference evidence="2" key="1">
    <citation type="submission" date="2016-11" db="EMBL/GenBank/DDBJ databases">
        <authorList>
            <person name="Varghese N."/>
            <person name="Submissions S."/>
        </authorList>
    </citation>
    <scope>NUCLEOTIDE SEQUENCE [LARGE SCALE GENOMIC DNA]</scope>
    <source>
        <strain evidence="2">DSM 100572</strain>
    </source>
</reference>
<dbReference type="OrthoDB" id="7066022at2"/>
<dbReference type="EMBL" id="FQXQ01000002">
    <property type="protein sequence ID" value="SHH58345.1"/>
    <property type="molecule type" value="Genomic_DNA"/>
</dbReference>
<keyword evidence="2" id="KW-1185">Reference proteome</keyword>
<dbReference type="Proteomes" id="UP000184109">
    <property type="component" value="Unassembled WGS sequence"/>
</dbReference>